<name>A0AAD5GBB2_AMBAR</name>
<protein>
    <recommendedName>
        <fullName evidence="1">Protein kinase domain-containing protein</fullName>
    </recommendedName>
</protein>
<dbReference type="SUPFAM" id="SSF56112">
    <property type="entry name" value="Protein kinase-like (PK-like)"/>
    <property type="match status" value="1"/>
</dbReference>
<dbReference type="AlphaFoldDB" id="A0AAD5GBB2"/>
<comment type="caution">
    <text evidence="2">The sequence shown here is derived from an EMBL/GenBank/DDBJ whole genome shotgun (WGS) entry which is preliminary data.</text>
</comment>
<dbReference type="PANTHER" id="PTHR44329">
    <property type="entry name" value="SERINE/THREONINE-PROTEIN KINASE TNNI3K-RELATED"/>
    <property type="match status" value="1"/>
</dbReference>
<evidence type="ECO:0000313" key="2">
    <source>
        <dbReference type="EMBL" id="KAI7733903.1"/>
    </source>
</evidence>
<feature type="domain" description="Protein kinase" evidence="1">
    <location>
        <begin position="1"/>
        <end position="63"/>
    </location>
</feature>
<dbReference type="Proteomes" id="UP001206925">
    <property type="component" value="Unassembled WGS sequence"/>
</dbReference>
<evidence type="ECO:0000313" key="3">
    <source>
        <dbReference type="Proteomes" id="UP001206925"/>
    </source>
</evidence>
<dbReference type="GO" id="GO:0005524">
    <property type="term" value="F:ATP binding"/>
    <property type="evidence" value="ECO:0007669"/>
    <property type="project" value="InterPro"/>
</dbReference>
<dbReference type="Gene3D" id="1.10.510.10">
    <property type="entry name" value="Transferase(Phosphotransferase) domain 1"/>
    <property type="match status" value="1"/>
</dbReference>
<dbReference type="Pfam" id="PF07714">
    <property type="entry name" value="PK_Tyr_Ser-Thr"/>
    <property type="match status" value="1"/>
</dbReference>
<sequence length="63" mass="7203">MMIVTEYLSKGDLRLFLKRKGSLKPIKALKFAMDIARGMNYMHENKPNPIIHRDLKPSSMVGA</sequence>
<keyword evidence="3" id="KW-1185">Reference proteome</keyword>
<accession>A0AAD5GBB2</accession>
<dbReference type="PROSITE" id="PS50011">
    <property type="entry name" value="PROTEIN_KINASE_DOM"/>
    <property type="match status" value="1"/>
</dbReference>
<dbReference type="InterPro" id="IPR000719">
    <property type="entry name" value="Prot_kinase_dom"/>
</dbReference>
<organism evidence="2 3">
    <name type="scientific">Ambrosia artemisiifolia</name>
    <name type="common">Common ragweed</name>
    <dbReference type="NCBI Taxonomy" id="4212"/>
    <lineage>
        <taxon>Eukaryota</taxon>
        <taxon>Viridiplantae</taxon>
        <taxon>Streptophyta</taxon>
        <taxon>Embryophyta</taxon>
        <taxon>Tracheophyta</taxon>
        <taxon>Spermatophyta</taxon>
        <taxon>Magnoliopsida</taxon>
        <taxon>eudicotyledons</taxon>
        <taxon>Gunneridae</taxon>
        <taxon>Pentapetalae</taxon>
        <taxon>asterids</taxon>
        <taxon>campanulids</taxon>
        <taxon>Asterales</taxon>
        <taxon>Asteraceae</taxon>
        <taxon>Asteroideae</taxon>
        <taxon>Heliantheae alliance</taxon>
        <taxon>Heliantheae</taxon>
        <taxon>Ambrosia</taxon>
    </lineage>
</organism>
<reference evidence="2" key="1">
    <citation type="submission" date="2022-06" db="EMBL/GenBank/DDBJ databases">
        <title>Uncovering the hologenomic basis of an extraordinary plant invasion.</title>
        <authorList>
            <person name="Bieker V.C."/>
            <person name="Martin M.D."/>
            <person name="Gilbert T."/>
            <person name="Hodgins K."/>
            <person name="Battlay P."/>
            <person name="Petersen B."/>
            <person name="Wilson J."/>
        </authorList>
    </citation>
    <scope>NUCLEOTIDE SEQUENCE</scope>
    <source>
        <strain evidence="2">AA19_3_7</strain>
        <tissue evidence="2">Leaf</tissue>
    </source>
</reference>
<dbReference type="InterPro" id="IPR011009">
    <property type="entry name" value="Kinase-like_dom_sf"/>
</dbReference>
<dbReference type="InterPro" id="IPR001245">
    <property type="entry name" value="Ser-Thr/Tyr_kinase_cat_dom"/>
</dbReference>
<dbReference type="EMBL" id="JAMZMK010009888">
    <property type="protein sequence ID" value="KAI7733903.1"/>
    <property type="molecule type" value="Genomic_DNA"/>
</dbReference>
<dbReference type="InterPro" id="IPR051681">
    <property type="entry name" value="Ser/Thr_Kinases-Pseudokinases"/>
</dbReference>
<dbReference type="PANTHER" id="PTHR44329:SF223">
    <property type="entry name" value="INTEGRIN-LINKED PROTEIN KINASE FAMILY-RELATED"/>
    <property type="match status" value="1"/>
</dbReference>
<dbReference type="GO" id="GO:0004674">
    <property type="term" value="F:protein serine/threonine kinase activity"/>
    <property type="evidence" value="ECO:0007669"/>
    <property type="project" value="TreeGrafter"/>
</dbReference>
<proteinExistence type="predicted"/>
<gene>
    <name evidence="2" type="ORF">M8C21_031930</name>
</gene>
<evidence type="ECO:0000259" key="1">
    <source>
        <dbReference type="PROSITE" id="PS50011"/>
    </source>
</evidence>